<evidence type="ECO:0000313" key="1">
    <source>
        <dbReference type="EMBL" id="CAK9055153.1"/>
    </source>
</evidence>
<dbReference type="Proteomes" id="UP001642484">
    <property type="component" value="Unassembled WGS sequence"/>
</dbReference>
<keyword evidence="2" id="KW-1185">Reference proteome</keyword>
<name>A0ABP0MUI7_9DINO</name>
<dbReference type="EMBL" id="CAXAMN010019890">
    <property type="protein sequence ID" value="CAK9055153.1"/>
    <property type="molecule type" value="Genomic_DNA"/>
</dbReference>
<sequence length="132" mass="14901">MEGRSTSIISLQRLHAQVPFRTHQFSEWPCFTTPFWRVNYTPIAPSPSGLRTATHQLGLLIPRIQVCVRVINNHLEARAGQLHYNGLLEEYSKGSLWTPSRCFTACHKGRSVQTRPGLVAQLRDNSTTLSCV</sequence>
<evidence type="ECO:0000313" key="2">
    <source>
        <dbReference type="Proteomes" id="UP001642484"/>
    </source>
</evidence>
<protein>
    <submittedName>
        <fullName evidence="1">Uncharacterized protein</fullName>
    </submittedName>
</protein>
<gene>
    <name evidence="1" type="ORF">CCMP2556_LOCUS27471</name>
</gene>
<reference evidence="1 2" key="1">
    <citation type="submission" date="2024-02" db="EMBL/GenBank/DDBJ databases">
        <authorList>
            <person name="Chen Y."/>
            <person name="Shah S."/>
            <person name="Dougan E. K."/>
            <person name="Thang M."/>
            <person name="Chan C."/>
        </authorList>
    </citation>
    <scope>NUCLEOTIDE SEQUENCE [LARGE SCALE GENOMIC DNA]</scope>
</reference>
<comment type="caution">
    <text evidence="1">The sequence shown here is derived from an EMBL/GenBank/DDBJ whole genome shotgun (WGS) entry which is preliminary data.</text>
</comment>
<proteinExistence type="predicted"/>
<organism evidence="1 2">
    <name type="scientific">Durusdinium trenchii</name>
    <dbReference type="NCBI Taxonomy" id="1381693"/>
    <lineage>
        <taxon>Eukaryota</taxon>
        <taxon>Sar</taxon>
        <taxon>Alveolata</taxon>
        <taxon>Dinophyceae</taxon>
        <taxon>Suessiales</taxon>
        <taxon>Symbiodiniaceae</taxon>
        <taxon>Durusdinium</taxon>
    </lineage>
</organism>
<accession>A0ABP0MUI7</accession>